<name>A8ZN30_ACAM1</name>
<reference evidence="1 2" key="1">
    <citation type="journal article" date="2008" name="Proc. Natl. Acad. Sci. U.S.A.">
        <title>Niche adaptation and genome expansion in the chlorophyll d-producing cyanobacterium Acaryochloris marina.</title>
        <authorList>
            <person name="Swingley W.D."/>
            <person name="Chen M."/>
            <person name="Cheung P.C."/>
            <person name="Conrad A.L."/>
            <person name="Dejesa L.C."/>
            <person name="Hao J."/>
            <person name="Honchak B.M."/>
            <person name="Karbach L.E."/>
            <person name="Kurdoglu A."/>
            <person name="Lahiri S."/>
            <person name="Mastrian S.D."/>
            <person name="Miyashita H."/>
            <person name="Page L."/>
            <person name="Ramakrishna P."/>
            <person name="Satoh S."/>
            <person name="Sattley W.M."/>
            <person name="Shimada Y."/>
            <person name="Taylor H.L."/>
            <person name="Tomo T."/>
            <person name="Tsuchiya T."/>
            <person name="Wang Z.T."/>
            <person name="Raymond J."/>
            <person name="Mimuro M."/>
            <person name="Blankenship R.E."/>
            <person name="Touchman J.W."/>
        </authorList>
    </citation>
    <scope>NUCLEOTIDE SEQUENCE [LARGE SCALE GENOMIC DNA]</scope>
    <source>
        <strain evidence="2">MBIC 11017</strain>
        <plasmid evidence="2">Plasmid pREB3</plasmid>
    </source>
</reference>
<dbReference type="HOGENOM" id="CLU_054184_0_0_3"/>
<gene>
    <name evidence="1" type="ordered locus">AM1_C0299</name>
</gene>
<organism evidence="1 2">
    <name type="scientific">Acaryochloris marina (strain MBIC 11017)</name>
    <dbReference type="NCBI Taxonomy" id="329726"/>
    <lineage>
        <taxon>Bacteria</taxon>
        <taxon>Bacillati</taxon>
        <taxon>Cyanobacteriota</taxon>
        <taxon>Cyanophyceae</taxon>
        <taxon>Acaryochloridales</taxon>
        <taxon>Acaryochloridaceae</taxon>
        <taxon>Acaryochloris</taxon>
    </lineage>
</organism>
<dbReference type="RefSeq" id="WP_012167545.1">
    <property type="nucleotide sequence ID" value="NC_009928.1"/>
</dbReference>
<keyword evidence="1" id="KW-0614">Plasmid</keyword>
<dbReference type="KEGG" id="amr:AM1_C0299"/>
<dbReference type="InterPro" id="IPR011101">
    <property type="entry name" value="DUF5131"/>
</dbReference>
<keyword evidence="2" id="KW-1185">Reference proteome</keyword>
<proteinExistence type="predicted"/>
<evidence type="ECO:0000313" key="2">
    <source>
        <dbReference type="Proteomes" id="UP000000268"/>
    </source>
</evidence>
<accession>A8ZN30</accession>
<dbReference type="OrthoDB" id="9787478at2"/>
<dbReference type="Pfam" id="PF07505">
    <property type="entry name" value="DUF5131"/>
    <property type="match status" value="1"/>
</dbReference>
<sequence length="291" mass="32600">MTTIEWTDHTINCLVGCTKVRAKGAKSSGCEHCYVARASKSGRLQQFSQYHGVVDEKGNWTGQVNFVPDQLEKLFKFRKPTRVFMPSMSDPFHSAVKDEWLDQIFAAIALNPKVTIQMLTKRQKRMRDYLKTAKNRIRLAAVDKGRSANINHKVLADLESYQWDWPLSNLWLGVSVENQKAADERIPLLGQIPAAIRFLSCELLLEAVDLNLASSSPIWCITGGESGSGARPCDVAWIRSIRDQCKSANIPVFIKQLGSNPVGVPKHCSAKGGDAEEWPKDLRVREFPEFG</sequence>
<dbReference type="EMBL" id="CP000840">
    <property type="protein sequence ID" value="ABW32229.1"/>
    <property type="molecule type" value="Genomic_DNA"/>
</dbReference>
<evidence type="ECO:0000313" key="1">
    <source>
        <dbReference type="EMBL" id="ABW32229.1"/>
    </source>
</evidence>
<dbReference type="Proteomes" id="UP000000268">
    <property type="component" value="Plasmid pREB3"/>
</dbReference>
<geneLocation type="plasmid" evidence="1 2">
    <name>pREB3</name>
</geneLocation>
<dbReference type="AlphaFoldDB" id="A8ZN30"/>
<protein>
    <submittedName>
        <fullName evidence="1">Phage protein Gp37/Gp68</fullName>
    </submittedName>
</protein>